<feature type="region of interest" description="Disordered" evidence="1">
    <location>
        <begin position="66"/>
        <end position="101"/>
    </location>
</feature>
<comment type="caution">
    <text evidence="2">The sequence shown here is derived from an EMBL/GenBank/DDBJ whole genome shotgun (WGS) entry which is preliminary data.</text>
</comment>
<accession>A0AA37GTP9</accession>
<protein>
    <submittedName>
        <fullName evidence="2">Uncharacterized protein</fullName>
    </submittedName>
</protein>
<evidence type="ECO:0000256" key="1">
    <source>
        <dbReference type="SAM" id="MobiDB-lite"/>
    </source>
</evidence>
<reference evidence="2 3" key="1">
    <citation type="submission" date="2021-07" db="EMBL/GenBank/DDBJ databases">
        <title>Genome data of Colletotrichum spaethianum.</title>
        <authorList>
            <person name="Utami Y.D."/>
            <person name="Hiruma K."/>
        </authorList>
    </citation>
    <scope>NUCLEOTIDE SEQUENCE [LARGE SCALE GENOMIC DNA]</scope>
    <source>
        <strain evidence="2 3">MAFF 242679</strain>
    </source>
</reference>
<sequence length="113" mass="12100">MDGCKPKTTGVMSHYGFCGESFIFGLVTMATPSRHPRRRCPYGTSERVTQLELGCWSSAAALSVQNTTPPSAIGDGSDKIEPSRASRSPLEAAKTDQLSGTSELEKTCLMILT</sequence>
<name>A0AA37GTP9_9PEZI</name>
<proteinExistence type="predicted"/>
<dbReference type="EMBL" id="BPPX01000022">
    <property type="protein sequence ID" value="GJC86629.1"/>
    <property type="molecule type" value="Genomic_DNA"/>
</dbReference>
<evidence type="ECO:0000313" key="2">
    <source>
        <dbReference type="EMBL" id="GJC86629.1"/>
    </source>
</evidence>
<keyword evidence="3" id="KW-1185">Reference proteome</keyword>
<evidence type="ECO:0000313" key="3">
    <source>
        <dbReference type="Proteomes" id="UP001055172"/>
    </source>
</evidence>
<dbReference type="Proteomes" id="UP001055172">
    <property type="component" value="Unassembled WGS sequence"/>
</dbReference>
<gene>
    <name evidence="2" type="ORF">ColLi_09467</name>
</gene>
<dbReference type="AlphaFoldDB" id="A0AA37GTP9"/>
<organism evidence="2 3">
    <name type="scientific">Colletotrichum liriopes</name>
    <dbReference type="NCBI Taxonomy" id="708192"/>
    <lineage>
        <taxon>Eukaryota</taxon>
        <taxon>Fungi</taxon>
        <taxon>Dikarya</taxon>
        <taxon>Ascomycota</taxon>
        <taxon>Pezizomycotina</taxon>
        <taxon>Sordariomycetes</taxon>
        <taxon>Hypocreomycetidae</taxon>
        <taxon>Glomerellales</taxon>
        <taxon>Glomerellaceae</taxon>
        <taxon>Colletotrichum</taxon>
        <taxon>Colletotrichum spaethianum species complex</taxon>
    </lineage>
</organism>